<dbReference type="Pfam" id="PF17801">
    <property type="entry name" value="Melibiase_C"/>
    <property type="match status" value="1"/>
</dbReference>
<gene>
    <name evidence="9" type="ORF">PCOR1329_LOCUS38654</name>
</gene>
<evidence type="ECO:0000256" key="6">
    <source>
        <dbReference type="SAM" id="MobiDB-lite"/>
    </source>
</evidence>
<dbReference type="PANTHER" id="PTHR11452:SF33">
    <property type="entry name" value="ALPHA-GALACTOSIDASE 2"/>
    <property type="match status" value="1"/>
</dbReference>
<dbReference type="Gene3D" id="2.60.40.1180">
    <property type="entry name" value="Golgi alpha-mannosidase II"/>
    <property type="match status" value="1"/>
</dbReference>
<dbReference type="Gene3D" id="3.20.20.70">
    <property type="entry name" value="Aldolase class I"/>
    <property type="match status" value="1"/>
</dbReference>
<evidence type="ECO:0000256" key="3">
    <source>
        <dbReference type="ARBA" id="ARBA00022729"/>
    </source>
</evidence>
<keyword evidence="4" id="KW-0378">Hydrolase</keyword>
<feature type="compositionally biased region" description="Basic and acidic residues" evidence="6">
    <location>
        <begin position="7"/>
        <end position="17"/>
    </location>
</feature>
<accession>A0ABN9TFR1</accession>
<keyword evidence="10" id="KW-1185">Reference proteome</keyword>
<evidence type="ECO:0000256" key="4">
    <source>
        <dbReference type="ARBA" id="ARBA00022801"/>
    </source>
</evidence>
<reference evidence="9" key="1">
    <citation type="submission" date="2023-10" db="EMBL/GenBank/DDBJ databases">
        <authorList>
            <person name="Chen Y."/>
            <person name="Shah S."/>
            <person name="Dougan E. K."/>
            <person name="Thang M."/>
            <person name="Chan C."/>
        </authorList>
    </citation>
    <scope>NUCLEOTIDE SEQUENCE [LARGE SCALE GENOMIC DNA]</scope>
</reference>
<dbReference type="SUPFAM" id="SSF51011">
    <property type="entry name" value="Glycosyl hydrolase domain"/>
    <property type="match status" value="1"/>
</dbReference>
<comment type="catalytic activity">
    <reaction evidence="1">
        <text>Hydrolysis of terminal, non-reducing alpha-D-galactose residues in alpha-D-galactosides, including galactose oligosaccharides, galactomannans and galactolipids.</text>
        <dbReference type="EC" id="3.2.1.22"/>
    </reaction>
</comment>
<sequence>MFRRKKADQSDVREGRGGFDGLWIRLPEAGQVRLDARPEPLGAPPEPDGEAGHDRELPLGVHRPQRHVVPLALLPHEWGHPGPVREHGEHAADHGEVGEGRPVPARLLGLPRHSGAAGRLQARARRPERPWHELQEARSHFGAWCIVSSPLILSHDVNSDAVMEEIWPIISNREAIAVNQAWAGHSGSPFKQSATNITLPGFADQTRKPILGDHGVAKGKETPLPSWHFFYKPLGSGRVAVLLMSHTEAEQSLTVSFADVPGLSCSRCSVRDVWLREDAGVHVDQYTARGLAGHDSAFLVLSPEPPRAAGGLVAALLGGPGAPAAPVSPQGLALLGAAALVTAGLLRATALGCWRGGGRGRQKRRR</sequence>
<comment type="caution">
    <text evidence="9">The sequence shown here is derived from an EMBL/GenBank/DDBJ whole genome shotgun (WGS) entry which is preliminary data.</text>
</comment>
<dbReference type="InterPro" id="IPR002241">
    <property type="entry name" value="Glyco_hydro_27"/>
</dbReference>
<dbReference type="InterPro" id="IPR013785">
    <property type="entry name" value="Aldolase_TIM"/>
</dbReference>
<dbReference type="PANTHER" id="PTHR11452">
    <property type="entry name" value="ALPHA-GALACTOSIDASE/ALPHA-N-ACETYLGALACTOSAMINIDASE"/>
    <property type="match status" value="1"/>
</dbReference>
<dbReference type="InterPro" id="IPR041233">
    <property type="entry name" value="Melibiase_C"/>
</dbReference>
<evidence type="ECO:0000256" key="5">
    <source>
        <dbReference type="ARBA" id="ARBA00023295"/>
    </source>
</evidence>
<evidence type="ECO:0000256" key="7">
    <source>
        <dbReference type="SAM" id="Phobius"/>
    </source>
</evidence>
<evidence type="ECO:0000313" key="10">
    <source>
        <dbReference type="Proteomes" id="UP001189429"/>
    </source>
</evidence>
<feature type="region of interest" description="Disordered" evidence="6">
    <location>
        <begin position="31"/>
        <end position="56"/>
    </location>
</feature>
<proteinExistence type="predicted"/>
<evidence type="ECO:0000259" key="8">
    <source>
        <dbReference type="Pfam" id="PF17801"/>
    </source>
</evidence>
<feature type="region of interest" description="Disordered" evidence="6">
    <location>
        <begin position="1"/>
        <end position="20"/>
    </location>
</feature>
<dbReference type="EC" id="3.2.1.22" evidence="2"/>
<evidence type="ECO:0000256" key="2">
    <source>
        <dbReference type="ARBA" id="ARBA00012755"/>
    </source>
</evidence>
<keyword evidence="5" id="KW-0326">Glycosidase</keyword>
<keyword evidence="7" id="KW-1133">Transmembrane helix</keyword>
<dbReference type="InterPro" id="IPR013780">
    <property type="entry name" value="Glyco_hydro_b"/>
</dbReference>
<name>A0ABN9TFR1_9DINO</name>
<dbReference type="EMBL" id="CAUYUJ010014676">
    <property type="protein sequence ID" value="CAK0844585.1"/>
    <property type="molecule type" value="Genomic_DNA"/>
</dbReference>
<evidence type="ECO:0000313" key="9">
    <source>
        <dbReference type="EMBL" id="CAK0844585.1"/>
    </source>
</evidence>
<organism evidence="9 10">
    <name type="scientific">Prorocentrum cordatum</name>
    <dbReference type="NCBI Taxonomy" id="2364126"/>
    <lineage>
        <taxon>Eukaryota</taxon>
        <taxon>Sar</taxon>
        <taxon>Alveolata</taxon>
        <taxon>Dinophyceae</taxon>
        <taxon>Prorocentrales</taxon>
        <taxon>Prorocentraceae</taxon>
        <taxon>Prorocentrum</taxon>
    </lineage>
</organism>
<keyword evidence="7" id="KW-0812">Transmembrane</keyword>
<feature type="transmembrane region" description="Helical" evidence="7">
    <location>
        <begin position="332"/>
        <end position="354"/>
    </location>
</feature>
<dbReference type="Proteomes" id="UP001189429">
    <property type="component" value="Unassembled WGS sequence"/>
</dbReference>
<keyword evidence="3" id="KW-0732">Signal</keyword>
<feature type="domain" description="Alpha galactosidase C-terminal" evidence="8">
    <location>
        <begin position="227"/>
        <end position="301"/>
    </location>
</feature>
<keyword evidence="7" id="KW-0472">Membrane</keyword>
<protein>
    <recommendedName>
        <fullName evidence="2">alpha-galactosidase</fullName>
        <ecNumber evidence="2">3.2.1.22</ecNumber>
    </recommendedName>
</protein>
<evidence type="ECO:0000256" key="1">
    <source>
        <dbReference type="ARBA" id="ARBA00001255"/>
    </source>
</evidence>